<keyword evidence="4" id="KW-0804">Transcription</keyword>
<dbReference type="OrthoDB" id="9813056at2"/>
<feature type="domain" description="HTH lysR-type" evidence="5">
    <location>
        <begin position="4"/>
        <end position="61"/>
    </location>
</feature>
<dbReference type="CDD" id="cd08474">
    <property type="entry name" value="PBP2_CrgA_like_5"/>
    <property type="match status" value="1"/>
</dbReference>
<evidence type="ECO:0000256" key="2">
    <source>
        <dbReference type="ARBA" id="ARBA00023015"/>
    </source>
</evidence>
<dbReference type="Pfam" id="PF00126">
    <property type="entry name" value="HTH_1"/>
    <property type="match status" value="1"/>
</dbReference>
<evidence type="ECO:0000313" key="7">
    <source>
        <dbReference type="Proteomes" id="UP000219494"/>
    </source>
</evidence>
<organism evidence="6 7">
    <name type="scientific">Sphingomonas guangdongensis</name>
    <dbReference type="NCBI Taxonomy" id="1141890"/>
    <lineage>
        <taxon>Bacteria</taxon>
        <taxon>Pseudomonadati</taxon>
        <taxon>Pseudomonadota</taxon>
        <taxon>Alphaproteobacteria</taxon>
        <taxon>Sphingomonadales</taxon>
        <taxon>Sphingomonadaceae</taxon>
        <taxon>Sphingomonas</taxon>
    </lineage>
</organism>
<name>A0A285QG65_9SPHN</name>
<dbReference type="FunFam" id="1.10.10.10:FF:000001">
    <property type="entry name" value="LysR family transcriptional regulator"/>
    <property type="match status" value="1"/>
</dbReference>
<evidence type="ECO:0000256" key="1">
    <source>
        <dbReference type="ARBA" id="ARBA00009437"/>
    </source>
</evidence>
<reference evidence="6 7" key="1">
    <citation type="submission" date="2017-07" db="EMBL/GenBank/DDBJ databases">
        <authorList>
            <person name="Sun Z.S."/>
            <person name="Albrecht U."/>
            <person name="Echele G."/>
            <person name="Lee C.C."/>
        </authorList>
    </citation>
    <scope>NUCLEOTIDE SEQUENCE [LARGE SCALE GENOMIC DNA]</scope>
    <source>
        <strain evidence="6 7">CGMCC 1.12672</strain>
    </source>
</reference>
<accession>A0A285QG65</accession>
<dbReference type="AlphaFoldDB" id="A0A285QG65"/>
<dbReference type="Gene3D" id="1.10.10.10">
    <property type="entry name" value="Winged helix-like DNA-binding domain superfamily/Winged helix DNA-binding domain"/>
    <property type="match status" value="1"/>
</dbReference>
<dbReference type="GO" id="GO:0003700">
    <property type="term" value="F:DNA-binding transcription factor activity"/>
    <property type="evidence" value="ECO:0007669"/>
    <property type="project" value="InterPro"/>
</dbReference>
<dbReference type="InterPro" id="IPR058163">
    <property type="entry name" value="LysR-type_TF_proteobact-type"/>
</dbReference>
<dbReference type="PANTHER" id="PTHR30537">
    <property type="entry name" value="HTH-TYPE TRANSCRIPTIONAL REGULATOR"/>
    <property type="match status" value="1"/>
</dbReference>
<keyword evidence="7" id="KW-1185">Reference proteome</keyword>
<dbReference type="PROSITE" id="PS50931">
    <property type="entry name" value="HTH_LYSR"/>
    <property type="match status" value="1"/>
</dbReference>
<dbReference type="InterPro" id="IPR000847">
    <property type="entry name" value="LysR_HTH_N"/>
</dbReference>
<dbReference type="PANTHER" id="PTHR30537:SF1">
    <property type="entry name" value="HTH-TYPE TRANSCRIPTIONAL REGULATOR PGRR"/>
    <property type="match status" value="1"/>
</dbReference>
<dbReference type="GO" id="GO:0006351">
    <property type="term" value="P:DNA-templated transcription"/>
    <property type="evidence" value="ECO:0007669"/>
    <property type="project" value="TreeGrafter"/>
</dbReference>
<dbReference type="Pfam" id="PF03466">
    <property type="entry name" value="LysR_substrate"/>
    <property type="match status" value="1"/>
</dbReference>
<dbReference type="EMBL" id="OBMI01000001">
    <property type="protein sequence ID" value="SOB80873.1"/>
    <property type="molecule type" value="Genomic_DNA"/>
</dbReference>
<evidence type="ECO:0000256" key="3">
    <source>
        <dbReference type="ARBA" id="ARBA00023125"/>
    </source>
</evidence>
<dbReference type="GO" id="GO:0043565">
    <property type="term" value="F:sequence-specific DNA binding"/>
    <property type="evidence" value="ECO:0007669"/>
    <property type="project" value="TreeGrafter"/>
</dbReference>
<dbReference type="RefSeq" id="WP_097063074.1">
    <property type="nucleotide sequence ID" value="NZ_OBMI01000001.1"/>
</dbReference>
<evidence type="ECO:0000256" key="4">
    <source>
        <dbReference type="ARBA" id="ARBA00023163"/>
    </source>
</evidence>
<evidence type="ECO:0000313" key="6">
    <source>
        <dbReference type="EMBL" id="SOB80873.1"/>
    </source>
</evidence>
<dbReference type="InterPro" id="IPR005119">
    <property type="entry name" value="LysR_subst-bd"/>
</dbReference>
<dbReference type="InterPro" id="IPR036388">
    <property type="entry name" value="WH-like_DNA-bd_sf"/>
</dbReference>
<protein>
    <submittedName>
        <fullName evidence="6">Transcriptional regulator, LysR family</fullName>
    </submittedName>
</protein>
<gene>
    <name evidence="6" type="ORF">SAMN06297144_1280</name>
</gene>
<dbReference type="Proteomes" id="UP000219494">
    <property type="component" value="Unassembled WGS sequence"/>
</dbReference>
<sequence>MIDVSLAELRAFALVAQHRSFRRAADVAGVARPTLSHALRALETRLGTRLLHRTTRSVALTEAGERLLQRLAPTLRDLEDMIAGVGAGGDEVGGTLRINAPEGGARWLLRRAIPLLLERHPRVAVELLTEGRLVDIVAEGFDAGVRLREAVPQDMVAVPLGGDTRFIAVAAPAYLAQHGAPVTPADLAVHRCIRQRLPSGKAYRWEFERDGEEVLVDVPGALTLDNSALMVEAAVGGLGIAFVGEPYAADALGDGRLVTLLADWSPPFPGICLYYARNRQTPPALRALIDIVRGG</sequence>
<dbReference type="InterPro" id="IPR036390">
    <property type="entry name" value="WH_DNA-bd_sf"/>
</dbReference>
<dbReference type="Gene3D" id="3.40.190.290">
    <property type="match status" value="1"/>
</dbReference>
<keyword evidence="3" id="KW-0238">DNA-binding</keyword>
<dbReference type="SUPFAM" id="SSF46785">
    <property type="entry name" value="Winged helix' DNA-binding domain"/>
    <property type="match status" value="1"/>
</dbReference>
<evidence type="ECO:0000259" key="5">
    <source>
        <dbReference type="PROSITE" id="PS50931"/>
    </source>
</evidence>
<dbReference type="SUPFAM" id="SSF53850">
    <property type="entry name" value="Periplasmic binding protein-like II"/>
    <property type="match status" value="1"/>
</dbReference>
<keyword evidence="2" id="KW-0805">Transcription regulation</keyword>
<comment type="similarity">
    <text evidence="1">Belongs to the LysR transcriptional regulatory family.</text>
</comment>
<proteinExistence type="inferred from homology"/>